<dbReference type="Proteomes" id="UP000094487">
    <property type="component" value="Unassembled WGS sequence"/>
</dbReference>
<dbReference type="InterPro" id="IPR005546">
    <property type="entry name" value="Autotransporte_beta"/>
</dbReference>
<keyword evidence="5" id="KW-1185">Reference proteome</keyword>
<dbReference type="STRING" id="1888892.BFL28_03185"/>
<proteinExistence type="predicted"/>
<reference evidence="4 5" key="1">
    <citation type="submission" date="2016-08" db="EMBL/GenBank/DDBJ databases">
        <title>Draft genome of the agarase producing Sphingomonas sp. MCT13.</title>
        <authorList>
            <person name="D'Andrea M.M."/>
            <person name="Rossolini G.M."/>
            <person name="Thaller M.C."/>
        </authorList>
    </citation>
    <scope>NUCLEOTIDE SEQUENCE [LARGE SCALE GENOMIC DNA]</scope>
    <source>
        <strain evidence="4 5">MCT13</strain>
    </source>
</reference>
<dbReference type="Pfam" id="PF03797">
    <property type="entry name" value="Autotransporter"/>
    <property type="match status" value="1"/>
</dbReference>
<dbReference type="AlphaFoldDB" id="A0A1E3LU25"/>
<dbReference type="SUPFAM" id="SSF103515">
    <property type="entry name" value="Autotransporter"/>
    <property type="match status" value="1"/>
</dbReference>
<dbReference type="PROSITE" id="PS51208">
    <property type="entry name" value="AUTOTRANSPORTER"/>
    <property type="match status" value="1"/>
</dbReference>
<name>A0A1E3LU25_9SPHN</name>
<dbReference type="EMBL" id="MDDS01000035">
    <property type="protein sequence ID" value="ODP37239.1"/>
    <property type="molecule type" value="Genomic_DNA"/>
</dbReference>
<feature type="signal peptide" evidence="1">
    <location>
        <begin position="1"/>
        <end position="29"/>
    </location>
</feature>
<evidence type="ECO:0000259" key="3">
    <source>
        <dbReference type="PROSITE" id="PS51208"/>
    </source>
</evidence>
<dbReference type="SMART" id="SM00869">
    <property type="entry name" value="Autotransporter"/>
    <property type="match status" value="1"/>
</dbReference>
<evidence type="ECO:0008006" key="6">
    <source>
        <dbReference type="Google" id="ProtNLM"/>
    </source>
</evidence>
<organism evidence="4 5">
    <name type="scientific">Sphingomonas turrisvirgatae</name>
    <dbReference type="NCBI Taxonomy" id="1888892"/>
    <lineage>
        <taxon>Bacteria</taxon>
        <taxon>Pseudomonadati</taxon>
        <taxon>Pseudomonadota</taxon>
        <taxon>Alphaproteobacteria</taxon>
        <taxon>Sphingomonadales</taxon>
        <taxon>Sphingomonadaceae</taxon>
        <taxon>Sphingomonas</taxon>
    </lineage>
</organism>
<feature type="chain" id="PRO_5009132009" description="Autotransporter domain-containing protein" evidence="1">
    <location>
        <begin position="30"/>
        <end position="1173"/>
    </location>
</feature>
<dbReference type="InterPro" id="IPR009003">
    <property type="entry name" value="Peptidase_S1_PA"/>
</dbReference>
<dbReference type="Gene3D" id="2.40.128.130">
    <property type="entry name" value="Autotransporter beta-domain"/>
    <property type="match status" value="1"/>
</dbReference>
<evidence type="ECO:0000259" key="2">
    <source>
        <dbReference type="PROSITE" id="PS50240"/>
    </source>
</evidence>
<dbReference type="GO" id="GO:0004252">
    <property type="term" value="F:serine-type endopeptidase activity"/>
    <property type="evidence" value="ECO:0007669"/>
    <property type="project" value="InterPro"/>
</dbReference>
<dbReference type="SUPFAM" id="SSF50494">
    <property type="entry name" value="Trypsin-like serine proteases"/>
    <property type="match status" value="1"/>
</dbReference>
<feature type="domain" description="Peptidase S1" evidence="2">
    <location>
        <begin position="99"/>
        <end position="411"/>
    </location>
</feature>
<accession>A0A1E3LU25</accession>
<dbReference type="Gene3D" id="2.40.10.10">
    <property type="entry name" value="Trypsin-like serine proteases"/>
    <property type="match status" value="2"/>
</dbReference>
<dbReference type="PROSITE" id="PS50240">
    <property type="entry name" value="TRYPSIN_DOM"/>
    <property type="match status" value="1"/>
</dbReference>
<dbReference type="OrthoDB" id="267336at2"/>
<comment type="caution">
    <text evidence="4">The sequence shown here is derived from an EMBL/GenBank/DDBJ whole genome shotgun (WGS) entry which is preliminary data.</text>
</comment>
<evidence type="ECO:0000256" key="1">
    <source>
        <dbReference type="SAM" id="SignalP"/>
    </source>
</evidence>
<dbReference type="InterPro" id="IPR043504">
    <property type="entry name" value="Peptidase_S1_PA_chymotrypsin"/>
</dbReference>
<evidence type="ECO:0000313" key="4">
    <source>
        <dbReference type="EMBL" id="ODP37239.1"/>
    </source>
</evidence>
<dbReference type="InterPro" id="IPR036709">
    <property type="entry name" value="Autotransporte_beta_dom_sf"/>
</dbReference>
<evidence type="ECO:0000313" key="5">
    <source>
        <dbReference type="Proteomes" id="UP000094487"/>
    </source>
</evidence>
<protein>
    <recommendedName>
        <fullName evidence="6">Autotransporter domain-containing protein</fullName>
    </recommendedName>
</protein>
<gene>
    <name evidence="4" type="ORF">BFL28_03185</name>
</gene>
<dbReference type="InterPro" id="IPR001254">
    <property type="entry name" value="Trypsin_dom"/>
</dbReference>
<sequence>MKSVRTMRRLRASLFLSATAILAVQPALADEADNALPRIDGSAALLEAHDTAMSINSADVLRESYKPGPTTIRIDPVAPEPEVLIANPGTPTTARDPVNINGIAQMVIDNGGGSVGLCTGTLINPRTVIFAAHCVNSRAATAYGSQQGGTPIAFGFETNTRANAAGETDELVRWLFGTGPNTAGRWQTNLAQSFFNVNWVAYNPLSLEPEAQSFLYGDVAMASLDTPAAGIPTWALLFSPLTNNGTIGAAGTGYNVGIAGYGNNGTGTTGASGSDFRRRAAENILGALTDLQTFEGFLFGGAPNGLTQNLYFLDFDDPRRGGLGASPFDFNAFRDNARPGVNGGPSREGITSQGDSGGPLILQNFAQQFVIGVLSGGYTRFFNGQPANGYGTVSFYQPLYLYWDWVAANNPYHYVAAKAGDGQWTDAARWETTLDPAYYVLNGNTPVNGIPGLTGEQKDGTSGDFGQICFQSGGVSDCLDTRTGVETVEARAIGTGGATTAENSAGSATAEEVAAGQAVTRDQLIPGAQPEAQAVAAALPAPTLGNGLPGASNFVPNNSLPLRPQGVKPQYFDVTLGQAGTTTLSGANIAIDRLTIATAGASLVVASGASLRTEINTNQFAGTNTVNGTFSTVGDYSLFGGTLLGSGTINAPFVSSVAGRFAPGTAGTIGTLTINGNLVMSSGTTYLVDLANGSSDLLAVRRVGGTGGTANLGGQLALSFTNALRASQSYTILTAEGGRTGTFAAPAAFSAILTPTLSYTANSVVLTVTAGSYTNVVPASNPIAYGFARLLDQNRSRASSFDSLYGPLDLQNAATILTTLSAQAPAIESTVQTVGIAAADSNSTFIRNRLNSLDPSELGGTFASYGRPVQVASLGFSPVGGNTIASDMAAPTMLQEGALPETMSAFVSGGYLNGDGRSMTAIGGRDDFDGWYIGGGIETQVGDNGLIGFAFSYTDLDGAASFAGQTVRSQAYQGTLYAKQVSDSGLVIEGQLTGGLLSTDSRRAISFLGTPTTLRANDRALIVSGEATIGKDFGTDMFAITPKVGIRNTHIGFGSAVESGGPTALNLTRQSFDSVQGRAGVTFAGKGAFRPFLTGTYVHEFLDQPNFVQANLVGGTPGGVFFALNGEDSDWGEVSGGLTFRTGSVDLSVAADTTVFRSDLSAQTYRGSVTFHF</sequence>
<keyword evidence="1" id="KW-0732">Signal</keyword>
<feature type="domain" description="Autotransporter" evidence="3">
    <location>
        <begin position="898"/>
        <end position="1173"/>
    </location>
</feature>
<dbReference type="GO" id="GO:0006508">
    <property type="term" value="P:proteolysis"/>
    <property type="evidence" value="ECO:0007669"/>
    <property type="project" value="InterPro"/>
</dbReference>